<sequence>MTTLLTKRLAVDLCRVRSSLCRAAS</sequence>
<organism evidence="1 2">
    <name type="scientific">Saccharothrix xinjiangensis</name>
    <dbReference type="NCBI Taxonomy" id="204798"/>
    <lineage>
        <taxon>Bacteria</taxon>
        <taxon>Bacillati</taxon>
        <taxon>Actinomycetota</taxon>
        <taxon>Actinomycetes</taxon>
        <taxon>Pseudonocardiales</taxon>
        <taxon>Pseudonocardiaceae</taxon>
        <taxon>Saccharothrix</taxon>
    </lineage>
</organism>
<dbReference type="RefSeq" id="WP_360103130.1">
    <property type="nucleotide sequence ID" value="NZ_BAAAKE010000004.1"/>
</dbReference>
<dbReference type="NCBIfam" id="NF042934">
    <property type="entry name" value="cis_reg_atten"/>
    <property type="match status" value="1"/>
</dbReference>
<dbReference type="EMBL" id="JBHSJB010000028">
    <property type="protein sequence ID" value="MFC5058072.1"/>
    <property type="molecule type" value="Genomic_DNA"/>
</dbReference>
<proteinExistence type="predicted"/>
<accession>A0ABV9Y8Q2</accession>
<dbReference type="InterPro" id="IPR049979">
    <property type="entry name" value="Cys_resp_CS_actino"/>
</dbReference>
<evidence type="ECO:0000313" key="1">
    <source>
        <dbReference type="EMBL" id="MFC5058072.1"/>
    </source>
</evidence>
<comment type="caution">
    <text evidence="1">The sequence shown here is derived from an EMBL/GenBank/DDBJ whole genome shotgun (WGS) entry which is preliminary data.</text>
</comment>
<protein>
    <submittedName>
        <fullName evidence="1">Leader peptide</fullName>
    </submittedName>
</protein>
<reference evidence="2" key="1">
    <citation type="journal article" date="2019" name="Int. J. Syst. Evol. Microbiol.">
        <title>The Global Catalogue of Microorganisms (GCM) 10K type strain sequencing project: providing services to taxonomists for standard genome sequencing and annotation.</title>
        <authorList>
            <consortium name="The Broad Institute Genomics Platform"/>
            <consortium name="The Broad Institute Genome Sequencing Center for Infectious Disease"/>
            <person name="Wu L."/>
            <person name="Ma J."/>
        </authorList>
    </citation>
    <scope>NUCLEOTIDE SEQUENCE [LARGE SCALE GENOMIC DNA]</scope>
    <source>
        <strain evidence="2">KCTC 12848</strain>
    </source>
</reference>
<name>A0ABV9Y8Q2_9PSEU</name>
<evidence type="ECO:0000313" key="2">
    <source>
        <dbReference type="Proteomes" id="UP001595833"/>
    </source>
</evidence>
<gene>
    <name evidence="1" type="ORF">ACFPFM_30545</name>
</gene>
<keyword evidence="2" id="KW-1185">Reference proteome</keyword>
<dbReference type="Proteomes" id="UP001595833">
    <property type="component" value="Unassembled WGS sequence"/>
</dbReference>